<name>A0ABV9FYF4_9ACTN</name>
<comment type="subcellular location">
    <subcellularLocation>
        <location evidence="1">Golgi apparatus membrane</location>
        <topology evidence="1">Peripheral membrane protein</topology>
        <orientation evidence="1">Cytoplasmic side</orientation>
    </subcellularLocation>
</comment>
<dbReference type="InterPro" id="IPR008628">
    <property type="entry name" value="GPP34-like"/>
</dbReference>
<keyword evidence="4" id="KW-0472">Membrane</keyword>
<accession>A0ABV9FYF4</accession>
<evidence type="ECO:0000313" key="6">
    <source>
        <dbReference type="Proteomes" id="UP001595993"/>
    </source>
</evidence>
<dbReference type="PANTHER" id="PTHR12704">
    <property type="entry name" value="TRANS-GOLGI PROTEIN GMX33"/>
    <property type="match status" value="1"/>
</dbReference>
<dbReference type="EMBL" id="JBHSFE010000004">
    <property type="protein sequence ID" value="MFC4606852.1"/>
    <property type="molecule type" value="Genomic_DNA"/>
</dbReference>
<dbReference type="InterPro" id="IPR038261">
    <property type="entry name" value="GPP34-like_sf"/>
</dbReference>
<sequence length="220" mass="23928">METTLGEQIMLLSLDDTSGAPHLQAQSEYMISSASVLELALAARVRMDGDHLVATDPTPLGIPVLDETLKRIAGQDKREDAQAWIFRLKKEAVEGARQGLLDKGVIREERARRWGIFPTNRYPEADGTVEQEVRRKLTAAVLEGQEPDARTAALLVLLHSGGLHKLVFAEADQAAVEKRMAELTEGHWAEPAMKQLVDSVFVALTAHSASTAVGVTNTGI</sequence>
<dbReference type="Pfam" id="PF05719">
    <property type="entry name" value="GPP34"/>
    <property type="match status" value="1"/>
</dbReference>
<gene>
    <name evidence="5" type="ORF">ACFO9E_03270</name>
</gene>
<evidence type="ECO:0000256" key="1">
    <source>
        <dbReference type="ARBA" id="ARBA00004255"/>
    </source>
</evidence>
<dbReference type="Proteomes" id="UP001595993">
    <property type="component" value="Unassembled WGS sequence"/>
</dbReference>
<organism evidence="5 6">
    <name type="scientific">Streptomyces maoxianensis</name>
    <dbReference type="NCBI Taxonomy" id="1459942"/>
    <lineage>
        <taxon>Bacteria</taxon>
        <taxon>Bacillati</taxon>
        <taxon>Actinomycetota</taxon>
        <taxon>Actinomycetes</taxon>
        <taxon>Kitasatosporales</taxon>
        <taxon>Streptomycetaceae</taxon>
        <taxon>Streptomyces</taxon>
    </lineage>
</organism>
<dbReference type="RefSeq" id="WP_381191401.1">
    <property type="nucleotide sequence ID" value="NZ_JBHSFE010000004.1"/>
</dbReference>
<protein>
    <submittedName>
        <fullName evidence="5">GPP34 family phosphoprotein</fullName>
    </submittedName>
</protein>
<dbReference type="Gene3D" id="1.10.3630.10">
    <property type="entry name" value="yeast vps74-n-term truncation variant domain like"/>
    <property type="match status" value="1"/>
</dbReference>
<proteinExistence type="predicted"/>
<keyword evidence="6" id="KW-1185">Reference proteome</keyword>
<evidence type="ECO:0000313" key="5">
    <source>
        <dbReference type="EMBL" id="MFC4606852.1"/>
    </source>
</evidence>
<evidence type="ECO:0000256" key="2">
    <source>
        <dbReference type="ARBA" id="ARBA00023034"/>
    </source>
</evidence>
<evidence type="ECO:0000256" key="3">
    <source>
        <dbReference type="ARBA" id="ARBA00023121"/>
    </source>
</evidence>
<comment type="caution">
    <text evidence="5">The sequence shown here is derived from an EMBL/GenBank/DDBJ whole genome shotgun (WGS) entry which is preliminary data.</text>
</comment>
<keyword evidence="3" id="KW-0446">Lipid-binding</keyword>
<reference evidence="6" key="1">
    <citation type="journal article" date="2019" name="Int. J. Syst. Evol. Microbiol.">
        <title>The Global Catalogue of Microorganisms (GCM) 10K type strain sequencing project: providing services to taxonomists for standard genome sequencing and annotation.</title>
        <authorList>
            <consortium name="The Broad Institute Genomics Platform"/>
            <consortium name="The Broad Institute Genome Sequencing Center for Infectious Disease"/>
            <person name="Wu L."/>
            <person name="Ma J."/>
        </authorList>
    </citation>
    <scope>NUCLEOTIDE SEQUENCE [LARGE SCALE GENOMIC DNA]</scope>
    <source>
        <strain evidence="6">CGMCC 4.7139</strain>
    </source>
</reference>
<dbReference type="PANTHER" id="PTHR12704:SF2">
    <property type="entry name" value="GOLGI PHOSPHOPROTEIN 3 HOMOLOG SAURON"/>
    <property type="match status" value="1"/>
</dbReference>
<evidence type="ECO:0000256" key="4">
    <source>
        <dbReference type="ARBA" id="ARBA00023136"/>
    </source>
</evidence>
<keyword evidence="2" id="KW-0333">Golgi apparatus</keyword>